<dbReference type="PANTHER" id="PTHR43297:SF2">
    <property type="entry name" value="DIPEPTIDE TRANSPORT ATP-BINDING PROTEIN DPPD"/>
    <property type="match status" value="1"/>
</dbReference>
<dbReference type="Gene3D" id="3.40.50.300">
    <property type="entry name" value="P-loop containing nucleotide triphosphate hydrolases"/>
    <property type="match status" value="1"/>
</dbReference>
<dbReference type="Proteomes" id="UP000315677">
    <property type="component" value="Unassembled WGS sequence"/>
</dbReference>
<keyword evidence="10" id="KW-1185">Reference proteome</keyword>
<name>A0A543DIQ5_9PSEU</name>
<dbReference type="InterPro" id="IPR003439">
    <property type="entry name" value="ABC_transporter-like_ATP-bd"/>
</dbReference>
<dbReference type="InterPro" id="IPR003593">
    <property type="entry name" value="AAA+_ATPase"/>
</dbReference>
<dbReference type="GO" id="GO:0005886">
    <property type="term" value="C:plasma membrane"/>
    <property type="evidence" value="ECO:0007669"/>
    <property type="project" value="UniProtKB-SubCell"/>
</dbReference>
<evidence type="ECO:0000256" key="3">
    <source>
        <dbReference type="ARBA" id="ARBA00022448"/>
    </source>
</evidence>
<gene>
    <name evidence="9" type="ORF">FB558_4964</name>
</gene>
<dbReference type="InterPro" id="IPR013563">
    <property type="entry name" value="Oligopep_ABC_C"/>
</dbReference>
<proteinExistence type="inferred from homology"/>
<keyword evidence="5" id="KW-0547">Nucleotide-binding</keyword>
<accession>A0A543DIQ5</accession>
<evidence type="ECO:0000256" key="6">
    <source>
        <dbReference type="ARBA" id="ARBA00022840"/>
    </source>
</evidence>
<dbReference type="InterPro" id="IPR050388">
    <property type="entry name" value="ABC_Ni/Peptide_Import"/>
</dbReference>
<dbReference type="GO" id="GO:0015833">
    <property type="term" value="P:peptide transport"/>
    <property type="evidence" value="ECO:0007669"/>
    <property type="project" value="InterPro"/>
</dbReference>
<sequence>MSADAVLSVQGLTTEFRTPRGAVRALDDVSFDVRPGETVGVVGESGSGKSTAALSVLGLLPPAGRVTGGRALFDGRDLLAMPAEELRKLRGDDVSMIFQDPLTSLNPVLTIGAQVAEAVLVHREVPESAARERAVELLTSVGIEDAPRRLDQYPHEFSGGMRQRVMIAMAIANEPKLLIADEPTTALDVTVQAQVLRVLAEARDRTGASTILITHDLGLLAEMADRVVVMYCGRVVETGDVFGIFREPRHPYTRGLLASRPGATAGARRLPAVPGQPPSLAAPPSGCTFHPRCELSRGREPCRRDEPDLLPVDGTGRTSRCHYHHELAHEEAR</sequence>
<comment type="subcellular location">
    <subcellularLocation>
        <location evidence="1">Cell membrane</location>
        <topology evidence="1">Peripheral membrane protein</topology>
    </subcellularLocation>
</comment>
<dbReference type="CDD" id="cd03257">
    <property type="entry name" value="ABC_NikE_OppD_transporters"/>
    <property type="match status" value="1"/>
</dbReference>
<dbReference type="SUPFAM" id="SSF52540">
    <property type="entry name" value="P-loop containing nucleoside triphosphate hydrolases"/>
    <property type="match status" value="1"/>
</dbReference>
<reference evidence="9 10" key="1">
    <citation type="submission" date="2019-06" db="EMBL/GenBank/DDBJ databases">
        <title>Sequencing the genomes of 1000 actinobacteria strains.</title>
        <authorList>
            <person name="Klenk H.-P."/>
        </authorList>
    </citation>
    <scope>NUCLEOTIDE SEQUENCE [LARGE SCALE GENOMIC DNA]</scope>
    <source>
        <strain evidence="9 10">DSM 45301</strain>
    </source>
</reference>
<dbReference type="EMBL" id="VFPA01000003">
    <property type="protein sequence ID" value="TQM09214.1"/>
    <property type="molecule type" value="Genomic_DNA"/>
</dbReference>
<keyword evidence="3" id="KW-0813">Transport</keyword>
<dbReference type="AlphaFoldDB" id="A0A543DIQ5"/>
<evidence type="ECO:0000256" key="4">
    <source>
        <dbReference type="ARBA" id="ARBA00022475"/>
    </source>
</evidence>
<evidence type="ECO:0000313" key="9">
    <source>
        <dbReference type="EMBL" id="TQM09214.1"/>
    </source>
</evidence>
<dbReference type="Pfam" id="PF00005">
    <property type="entry name" value="ABC_tran"/>
    <property type="match status" value="1"/>
</dbReference>
<feature type="domain" description="ABC transporter" evidence="8">
    <location>
        <begin position="7"/>
        <end position="257"/>
    </location>
</feature>
<evidence type="ECO:0000313" key="10">
    <source>
        <dbReference type="Proteomes" id="UP000315677"/>
    </source>
</evidence>
<keyword evidence="6 9" id="KW-0067">ATP-binding</keyword>
<dbReference type="PANTHER" id="PTHR43297">
    <property type="entry name" value="OLIGOPEPTIDE TRANSPORT ATP-BINDING PROTEIN APPD"/>
    <property type="match status" value="1"/>
</dbReference>
<dbReference type="PROSITE" id="PS50893">
    <property type="entry name" value="ABC_TRANSPORTER_2"/>
    <property type="match status" value="1"/>
</dbReference>
<evidence type="ECO:0000259" key="8">
    <source>
        <dbReference type="PROSITE" id="PS50893"/>
    </source>
</evidence>
<dbReference type="FunFam" id="3.40.50.300:FF:000016">
    <property type="entry name" value="Oligopeptide ABC transporter ATP-binding component"/>
    <property type="match status" value="1"/>
</dbReference>
<evidence type="ECO:0000256" key="1">
    <source>
        <dbReference type="ARBA" id="ARBA00004202"/>
    </source>
</evidence>
<dbReference type="GO" id="GO:0005524">
    <property type="term" value="F:ATP binding"/>
    <property type="evidence" value="ECO:0007669"/>
    <property type="project" value="UniProtKB-KW"/>
</dbReference>
<dbReference type="Pfam" id="PF08352">
    <property type="entry name" value="oligo_HPY"/>
    <property type="match status" value="1"/>
</dbReference>
<organism evidence="9 10">
    <name type="scientific">Pseudonocardia kunmingensis</name>
    <dbReference type="NCBI Taxonomy" id="630975"/>
    <lineage>
        <taxon>Bacteria</taxon>
        <taxon>Bacillati</taxon>
        <taxon>Actinomycetota</taxon>
        <taxon>Actinomycetes</taxon>
        <taxon>Pseudonocardiales</taxon>
        <taxon>Pseudonocardiaceae</taxon>
        <taxon>Pseudonocardia</taxon>
    </lineage>
</organism>
<dbReference type="GO" id="GO:0016887">
    <property type="term" value="F:ATP hydrolysis activity"/>
    <property type="evidence" value="ECO:0007669"/>
    <property type="project" value="InterPro"/>
</dbReference>
<evidence type="ECO:0000256" key="7">
    <source>
        <dbReference type="ARBA" id="ARBA00023136"/>
    </source>
</evidence>
<dbReference type="OrthoDB" id="3327300at2"/>
<protein>
    <submittedName>
        <fullName evidence="9">Peptide/nickel transport system ATP-binding protein/oligopeptide transport system ATP-binding protein</fullName>
    </submittedName>
</protein>
<dbReference type="SMART" id="SM00382">
    <property type="entry name" value="AAA"/>
    <property type="match status" value="1"/>
</dbReference>
<dbReference type="PROSITE" id="PS00211">
    <property type="entry name" value="ABC_TRANSPORTER_1"/>
    <property type="match status" value="1"/>
</dbReference>
<evidence type="ECO:0000256" key="5">
    <source>
        <dbReference type="ARBA" id="ARBA00022741"/>
    </source>
</evidence>
<evidence type="ECO:0000256" key="2">
    <source>
        <dbReference type="ARBA" id="ARBA00005417"/>
    </source>
</evidence>
<dbReference type="InterPro" id="IPR017871">
    <property type="entry name" value="ABC_transporter-like_CS"/>
</dbReference>
<keyword evidence="7" id="KW-0472">Membrane</keyword>
<dbReference type="NCBIfam" id="TIGR01727">
    <property type="entry name" value="oligo_HPY"/>
    <property type="match status" value="1"/>
</dbReference>
<comment type="similarity">
    <text evidence="2">Belongs to the ABC transporter superfamily.</text>
</comment>
<comment type="caution">
    <text evidence="9">The sequence shown here is derived from an EMBL/GenBank/DDBJ whole genome shotgun (WGS) entry which is preliminary data.</text>
</comment>
<keyword evidence="4" id="KW-1003">Cell membrane</keyword>
<dbReference type="RefSeq" id="WP_142057250.1">
    <property type="nucleotide sequence ID" value="NZ_VFPA01000003.1"/>
</dbReference>
<dbReference type="InterPro" id="IPR027417">
    <property type="entry name" value="P-loop_NTPase"/>
</dbReference>